<sequence length="596" mass="66539">LPLEAQLSSVLADEDVRQKLVESLANVSAPRSTVKSDITDGDFYHQQRAKLGCGPHDLTVSMNADGSPIFKSANYAIWPVQLTLNELPPCLRWRSVILPLLWYGGKHPNMTLLLEAFATQMKGLAEDGITWNADGTTVNSKVYCIGCVADAPARASMQNVIQFNGYYGCSWCLHPGVCVNGCVKYPVSAGVMPDRTVQGMVADMSEAAATKSTVRGVKGPSPLLNVPGFDVVRSFTPDYMHCALLGVTRQLTELWFSAVGEDFYIGDPSRQSIVTERLCQLKPPQCINRPPRALKLRRYWKAAEWQCWLFYYCLLCVKDVLPGQYYKHFELFVSALYLLTKTVVLEDDVDVSTEKMTEFVVMTECLYGKAHMSSNLHTLLHLPKAVLLHGPLWALSCFPFESNMGHLLKLVSSSNGVPFQILSRTLLRNSFFELKSMASDEVHAHLSLKKRGKPADFHLFGKPRRLPQCLSELVEELASAQELSEYDRVRVAGHTLHSTQYRLPSKRDSTALRLGNEYIRAEHILSASGDDGSQSVYIVSYVYDVSDFGNVKHLKLATKRTTMKVHKLCGNASPCMFLDVDGAVIFAQLCNRYEWS</sequence>
<proteinExistence type="predicted"/>
<organism evidence="1">
    <name type="scientific">Ixodes ricinus</name>
    <name type="common">Common tick</name>
    <name type="synonym">Acarus ricinus</name>
    <dbReference type="NCBI Taxonomy" id="34613"/>
    <lineage>
        <taxon>Eukaryota</taxon>
        <taxon>Metazoa</taxon>
        <taxon>Ecdysozoa</taxon>
        <taxon>Arthropoda</taxon>
        <taxon>Chelicerata</taxon>
        <taxon>Arachnida</taxon>
        <taxon>Acari</taxon>
        <taxon>Parasitiformes</taxon>
        <taxon>Ixodida</taxon>
        <taxon>Ixodoidea</taxon>
        <taxon>Ixodidae</taxon>
        <taxon>Ixodinae</taxon>
        <taxon>Ixodes</taxon>
    </lineage>
</organism>
<reference evidence="1" key="1">
    <citation type="journal article" date="2018" name="PLoS Negl. Trop. Dis.">
        <title>Sialome diversity of ticks revealed by RNAseq of single tick salivary glands.</title>
        <authorList>
            <person name="Perner J."/>
            <person name="Kropackova S."/>
            <person name="Kopacek P."/>
            <person name="Ribeiro J.M."/>
        </authorList>
    </citation>
    <scope>NUCLEOTIDE SEQUENCE</scope>
    <source>
        <strain evidence="1">Siblings of single egg batch collected in Ceske Budejovice</strain>
        <tissue evidence="1">Salivary glands</tissue>
    </source>
</reference>
<evidence type="ECO:0000313" key="1">
    <source>
        <dbReference type="EMBL" id="JAR91218.1"/>
    </source>
</evidence>
<feature type="non-terminal residue" evidence="1">
    <location>
        <position position="1"/>
    </location>
</feature>
<dbReference type="Pfam" id="PF02992">
    <property type="entry name" value="Transposase_21"/>
    <property type="match status" value="1"/>
</dbReference>
<protein>
    <submittedName>
        <fullName evidence="1">Putative cr1-8 nvi</fullName>
    </submittedName>
</protein>
<dbReference type="PANTHER" id="PTHR46579:SF1">
    <property type="entry name" value="F5_8 TYPE C DOMAIN-CONTAINING PROTEIN"/>
    <property type="match status" value="1"/>
</dbReference>
<dbReference type="PANTHER" id="PTHR46579">
    <property type="entry name" value="F5/8 TYPE C DOMAIN-CONTAINING PROTEIN-RELATED"/>
    <property type="match status" value="1"/>
</dbReference>
<dbReference type="AlphaFoldDB" id="A0A147BKB5"/>
<accession>A0A147BKB5</accession>
<name>A0A147BKB5_IXORI</name>
<dbReference type="EMBL" id="GEGO01004186">
    <property type="protein sequence ID" value="JAR91218.1"/>
    <property type="molecule type" value="Transcribed_RNA"/>
</dbReference>
<dbReference type="InterPro" id="IPR004242">
    <property type="entry name" value="Transposase_21"/>
</dbReference>